<feature type="transmembrane region" description="Helical" evidence="1">
    <location>
        <begin position="386"/>
        <end position="402"/>
    </location>
</feature>
<dbReference type="PATRIC" id="fig|1297617.4.peg.2318"/>
<reference evidence="2 3" key="1">
    <citation type="journal article" date="2015" name="Nat. Commun.">
        <title>Production of butyrate from lysine and the Amadori product fructoselysine by a human gut commensal.</title>
        <authorList>
            <person name="Bui T.P."/>
            <person name="Ritari J."/>
            <person name="Boeren S."/>
            <person name="de Waard P."/>
            <person name="Plugge C.M."/>
            <person name="de Vos W.M."/>
        </authorList>
    </citation>
    <scope>NUCLEOTIDE SEQUENCE [LARGE SCALE GENOMIC DNA]</scope>
    <source>
        <strain evidence="2 3">AF211</strain>
    </source>
</reference>
<dbReference type="EMBL" id="CP011307">
    <property type="protein sequence ID" value="ALP94641.1"/>
    <property type="molecule type" value="Genomic_DNA"/>
</dbReference>
<feature type="transmembrane region" description="Helical" evidence="1">
    <location>
        <begin position="160"/>
        <end position="176"/>
    </location>
</feature>
<feature type="transmembrane region" description="Helical" evidence="1">
    <location>
        <begin position="215"/>
        <end position="234"/>
    </location>
</feature>
<dbReference type="eggNOG" id="COG5542">
    <property type="taxonomic scope" value="Bacteria"/>
</dbReference>
<feature type="transmembrane region" description="Helical" evidence="1">
    <location>
        <begin position="12"/>
        <end position="31"/>
    </location>
</feature>
<gene>
    <name evidence="2" type="ORF">IB211_02250</name>
</gene>
<protein>
    <recommendedName>
        <fullName evidence="4">Gpi18-like mannosyltransferase</fullName>
    </recommendedName>
</protein>
<feature type="transmembrane region" description="Helical" evidence="1">
    <location>
        <begin position="295"/>
        <end position="313"/>
    </location>
</feature>
<feature type="transmembrane region" description="Helical" evidence="1">
    <location>
        <begin position="83"/>
        <end position="102"/>
    </location>
</feature>
<dbReference type="KEGG" id="ibu:IB211_02250"/>
<feature type="transmembrane region" description="Helical" evidence="1">
    <location>
        <begin position="182"/>
        <end position="203"/>
    </location>
</feature>
<keyword evidence="1" id="KW-0812">Transmembrane</keyword>
<evidence type="ECO:0000313" key="2">
    <source>
        <dbReference type="EMBL" id="ALP94641.1"/>
    </source>
</evidence>
<sequence>MYESISVYHVDFSASSLFVSKFGVIRTFFFLPDNEVNAMSRSHPLQSQLFPPYAAALCGGAGLLLLLLALCRTAGLSDAPSRLPVGLCLVLLCALAAGLLFYEDRRPGAALFALLPIGLALFLRALCLEHVTYDYRDFLSGWASFFRENGGWAAVALPKGNYNVPYLYFLAAISYLPVRDLYLIKLFSMLFDVLLAWGGYRLVRRLSVPGSYRPCAAFCILLLLPTVVLNGAYWAQCDSIYGALCLHALSSALDRRPVGSVVLLALAFSFKLQTVFLMPLWGALWFAGRVRFRDLLLFPATYVLTIVPALFLGKPLGDILGVYFGQAAEYSDYLTLNAPSLYALIPYGAEVDTTLAARLGILAAFLFTVSILLWLLLRRGRLTDRALFTAGAAFAVGIPLLLPHMHDRYFFLADTITLCWACLDRRRGIPAAILVQVASLGAYHAYLMLRYAFPMAWGSLMLLATLIWTLFCLYQEWRHGEGGPVRRRRPPAV</sequence>
<feature type="transmembrane region" description="Helical" evidence="1">
    <location>
        <begin position="51"/>
        <end position="71"/>
    </location>
</feature>
<accession>A0A0S2W5K2</accession>
<dbReference type="STRING" id="1297617.IB211_02250"/>
<keyword evidence="3" id="KW-1185">Reference proteome</keyword>
<feature type="transmembrane region" description="Helical" evidence="1">
    <location>
        <begin position="261"/>
        <end position="288"/>
    </location>
</feature>
<dbReference type="Proteomes" id="UP000064844">
    <property type="component" value="Chromosome"/>
</dbReference>
<feature type="transmembrane region" description="Helical" evidence="1">
    <location>
        <begin position="108"/>
        <end position="127"/>
    </location>
</feature>
<name>A0A0S2W5K2_9FIRM</name>
<dbReference type="AlphaFoldDB" id="A0A0S2W5K2"/>
<evidence type="ECO:0000313" key="3">
    <source>
        <dbReference type="Proteomes" id="UP000064844"/>
    </source>
</evidence>
<evidence type="ECO:0008006" key="4">
    <source>
        <dbReference type="Google" id="ProtNLM"/>
    </source>
</evidence>
<organism evidence="2 3">
    <name type="scientific">Intestinimonas butyriciproducens</name>
    <dbReference type="NCBI Taxonomy" id="1297617"/>
    <lineage>
        <taxon>Bacteria</taxon>
        <taxon>Bacillati</taxon>
        <taxon>Bacillota</taxon>
        <taxon>Clostridia</taxon>
        <taxon>Eubacteriales</taxon>
        <taxon>Intestinimonas</taxon>
    </lineage>
</organism>
<proteinExistence type="predicted"/>
<reference evidence="3" key="2">
    <citation type="submission" date="2015-04" db="EMBL/GenBank/DDBJ databases">
        <title>A butyrogenic pathway from the amino acid lysine in a human gut commensal.</title>
        <authorList>
            <person name="de Vos W.M."/>
            <person name="Bui N.T.P."/>
            <person name="Plugge C.M."/>
            <person name="Ritari J."/>
        </authorList>
    </citation>
    <scope>NUCLEOTIDE SEQUENCE [LARGE SCALE GENOMIC DNA]</scope>
    <source>
        <strain evidence="3">AF211</strain>
    </source>
</reference>
<feature type="transmembrane region" description="Helical" evidence="1">
    <location>
        <begin position="455"/>
        <end position="474"/>
    </location>
</feature>
<keyword evidence="1" id="KW-0472">Membrane</keyword>
<keyword evidence="1" id="KW-1133">Transmembrane helix</keyword>
<evidence type="ECO:0000256" key="1">
    <source>
        <dbReference type="SAM" id="Phobius"/>
    </source>
</evidence>
<feature type="transmembrane region" description="Helical" evidence="1">
    <location>
        <begin position="355"/>
        <end position="377"/>
    </location>
</feature>